<accession>A0A067M3Z2</accession>
<sequence>MAPKSQSRSVKEYFSPCFCNTDITTIAFPTIAIFVQTTPRGNPRLSADTTRPRLTAPEGIQPFSPAPS</sequence>
<evidence type="ECO:0000313" key="3">
    <source>
        <dbReference type="Proteomes" id="UP000027195"/>
    </source>
</evidence>
<keyword evidence="3" id="KW-1185">Reference proteome</keyword>
<organism evidence="2 3">
    <name type="scientific">Botryobasidium botryosum (strain FD-172 SS1)</name>
    <dbReference type="NCBI Taxonomy" id="930990"/>
    <lineage>
        <taxon>Eukaryota</taxon>
        <taxon>Fungi</taxon>
        <taxon>Dikarya</taxon>
        <taxon>Basidiomycota</taxon>
        <taxon>Agaricomycotina</taxon>
        <taxon>Agaricomycetes</taxon>
        <taxon>Cantharellales</taxon>
        <taxon>Botryobasidiaceae</taxon>
        <taxon>Botryobasidium</taxon>
    </lineage>
</organism>
<evidence type="ECO:0000256" key="1">
    <source>
        <dbReference type="SAM" id="MobiDB-lite"/>
    </source>
</evidence>
<dbReference type="Proteomes" id="UP000027195">
    <property type="component" value="Unassembled WGS sequence"/>
</dbReference>
<dbReference type="AlphaFoldDB" id="A0A067M3Z2"/>
<dbReference type="InParanoid" id="A0A067M3Z2"/>
<feature type="region of interest" description="Disordered" evidence="1">
    <location>
        <begin position="40"/>
        <end position="68"/>
    </location>
</feature>
<dbReference type="EMBL" id="KL198129">
    <property type="protein sequence ID" value="KDQ06602.1"/>
    <property type="molecule type" value="Genomic_DNA"/>
</dbReference>
<protein>
    <submittedName>
        <fullName evidence="2">Uncharacterized protein</fullName>
    </submittedName>
</protein>
<reference evidence="3" key="1">
    <citation type="journal article" date="2014" name="Proc. Natl. Acad. Sci. U.S.A.">
        <title>Extensive sampling of basidiomycete genomes demonstrates inadequacy of the white-rot/brown-rot paradigm for wood decay fungi.</title>
        <authorList>
            <person name="Riley R."/>
            <person name="Salamov A.A."/>
            <person name="Brown D.W."/>
            <person name="Nagy L.G."/>
            <person name="Floudas D."/>
            <person name="Held B.W."/>
            <person name="Levasseur A."/>
            <person name="Lombard V."/>
            <person name="Morin E."/>
            <person name="Otillar R."/>
            <person name="Lindquist E.A."/>
            <person name="Sun H."/>
            <person name="LaButti K.M."/>
            <person name="Schmutz J."/>
            <person name="Jabbour D."/>
            <person name="Luo H."/>
            <person name="Baker S.E."/>
            <person name="Pisabarro A.G."/>
            <person name="Walton J.D."/>
            <person name="Blanchette R.A."/>
            <person name="Henrissat B."/>
            <person name="Martin F."/>
            <person name="Cullen D."/>
            <person name="Hibbett D.S."/>
            <person name="Grigoriev I.V."/>
        </authorList>
    </citation>
    <scope>NUCLEOTIDE SEQUENCE [LARGE SCALE GENOMIC DNA]</scope>
    <source>
        <strain evidence="3">FD-172 SS1</strain>
    </source>
</reference>
<dbReference type="HOGENOM" id="CLU_2793651_0_0_1"/>
<gene>
    <name evidence="2" type="ORF">BOTBODRAFT_181422</name>
</gene>
<name>A0A067M3Z2_BOTB1</name>
<proteinExistence type="predicted"/>
<evidence type="ECO:0000313" key="2">
    <source>
        <dbReference type="EMBL" id="KDQ06602.1"/>
    </source>
</evidence>